<dbReference type="Gene3D" id="2.60.120.1440">
    <property type="match status" value="1"/>
</dbReference>
<accession>A0A286FZD2</accession>
<dbReference type="AlphaFoldDB" id="A0A286FZD2"/>
<proteinExistence type="predicted"/>
<dbReference type="GO" id="GO:0016989">
    <property type="term" value="F:sigma factor antagonist activity"/>
    <property type="evidence" value="ECO:0007669"/>
    <property type="project" value="TreeGrafter"/>
</dbReference>
<dbReference type="Pfam" id="PF04773">
    <property type="entry name" value="FecR"/>
    <property type="match status" value="1"/>
</dbReference>
<dbReference type="InterPro" id="IPR012373">
    <property type="entry name" value="Ferrdict_sens_TM"/>
</dbReference>
<dbReference type="Gene3D" id="3.55.50.30">
    <property type="match status" value="1"/>
</dbReference>
<evidence type="ECO:0000313" key="4">
    <source>
        <dbReference type="Proteomes" id="UP000219452"/>
    </source>
</evidence>
<dbReference type="OrthoDB" id="1099916at2"/>
<evidence type="ECO:0000259" key="2">
    <source>
        <dbReference type="Pfam" id="PF16344"/>
    </source>
</evidence>
<keyword evidence="4" id="KW-1185">Reference proteome</keyword>
<evidence type="ECO:0000259" key="1">
    <source>
        <dbReference type="Pfam" id="PF04773"/>
    </source>
</evidence>
<organism evidence="3 4">
    <name type="scientific">Spirosoma fluviale</name>
    <dbReference type="NCBI Taxonomy" id="1597977"/>
    <lineage>
        <taxon>Bacteria</taxon>
        <taxon>Pseudomonadati</taxon>
        <taxon>Bacteroidota</taxon>
        <taxon>Cytophagia</taxon>
        <taxon>Cytophagales</taxon>
        <taxon>Cytophagaceae</taxon>
        <taxon>Spirosoma</taxon>
    </lineage>
</organism>
<protein>
    <submittedName>
        <fullName evidence="3">FecR family protein</fullName>
    </submittedName>
</protein>
<feature type="domain" description="FecR protein" evidence="1">
    <location>
        <begin position="144"/>
        <end position="224"/>
    </location>
</feature>
<evidence type="ECO:0000313" key="3">
    <source>
        <dbReference type="EMBL" id="SOD88552.1"/>
    </source>
</evidence>
<dbReference type="PANTHER" id="PTHR30273:SF2">
    <property type="entry name" value="PROTEIN FECR"/>
    <property type="match status" value="1"/>
</dbReference>
<dbReference type="Pfam" id="PF16344">
    <property type="entry name" value="FecR_C"/>
    <property type="match status" value="1"/>
</dbReference>
<sequence>MDSYLMKKIIFDYFNGNNTTIQCKLIEEWLAEPKNIDLFYVYLDEWEAQHPQYRFDLDTGLKKVYTHINTPAEKRPVVSDEPSVISLYPYLKWAAAASILLVAGWLSWSVVNKPSAVSYKSLVRYTKNQTGEIYEKENVTNQPLLINLPDNSSIILQPHSKICYSPKQYNRTKREVILAGEAFFEVQKDAKRPFFVYANELITKVLGTSFSVKTQPETSEIEVIVKTGRVSVFLQHDRNRNKKMTDNLLEGLVLTANEKVRVSEDDFRIYAPTVVEQKSLQLPIQKIAFDFDETPLIEVLNDLQKAYSIQLVYNPEKLADCKLTAHLSDEPLLEKLKLICAAIDATYEEVNDKLIIHTNGCK</sequence>
<name>A0A286FZD2_9BACT</name>
<dbReference type="InterPro" id="IPR032508">
    <property type="entry name" value="FecR_C"/>
</dbReference>
<dbReference type="Proteomes" id="UP000219452">
    <property type="component" value="Unassembled WGS sequence"/>
</dbReference>
<gene>
    <name evidence="3" type="ORF">SAMN06269250_2725</name>
</gene>
<dbReference type="InterPro" id="IPR006860">
    <property type="entry name" value="FecR"/>
</dbReference>
<dbReference type="EMBL" id="OCNH01000002">
    <property type="protein sequence ID" value="SOD88552.1"/>
    <property type="molecule type" value="Genomic_DNA"/>
</dbReference>
<feature type="domain" description="Protein FecR C-terminal" evidence="2">
    <location>
        <begin position="289"/>
        <end position="356"/>
    </location>
</feature>
<dbReference type="PANTHER" id="PTHR30273">
    <property type="entry name" value="PERIPLASMIC SIGNAL SENSOR AND SIGMA FACTOR ACTIVATOR FECR-RELATED"/>
    <property type="match status" value="1"/>
</dbReference>
<reference evidence="4" key="1">
    <citation type="submission" date="2017-09" db="EMBL/GenBank/DDBJ databases">
        <authorList>
            <person name="Varghese N."/>
            <person name="Submissions S."/>
        </authorList>
    </citation>
    <scope>NUCLEOTIDE SEQUENCE [LARGE SCALE GENOMIC DNA]</scope>
    <source>
        <strain evidence="4">DSM 29961</strain>
    </source>
</reference>